<feature type="binding site" evidence="2">
    <location>
        <position position="216"/>
    </location>
    <ligand>
        <name>ATP</name>
        <dbReference type="ChEBI" id="CHEBI:30616"/>
    </ligand>
</feature>
<dbReference type="GO" id="GO:0009030">
    <property type="term" value="F:thiamine-phosphate kinase activity"/>
    <property type="evidence" value="ECO:0007669"/>
    <property type="project" value="UniProtKB-UniRule"/>
</dbReference>
<feature type="binding site" evidence="2">
    <location>
        <position position="57"/>
    </location>
    <ligand>
        <name>substrate</name>
    </ligand>
</feature>
<dbReference type="UniPathway" id="UPA00060">
    <property type="reaction ID" value="UER00142"/>
</dbReference>
<feature type="binding site" evidence="2">
    <location>
        <position position="48"/>
    </location>
    <ligand>
        <name>Mg(2+)</name>
        <dbReference type="ChEBI" id="CHEBI:18420"/>
        <label>4</label>
    </ligand>
</feature>
<feature type="binding site" evidence="2">
    <location>
        <position position="149"/>
    </location>
    <ligand>
        <name>ATP</name>
        <dbReference type="ChEBI" id="CHEBI:30616"/>
    </ligand>
</feature>
<feature type="domain" description="PurM-like C-terminal" evidence="4">
    <location>
        <begin position="154"/>
        <end position="304"/>
    </location>
</feature>
<feature type="binding site" evidence="2">
    <location>
        <begin position="124"/>
        <end position="125"/>
    </location>
    <ligand>
        <name>ATP</name>
        <dbReference type="ChEBI" id="CHEBI:30616"/>
    </ligand>
</feature>
<keyword evidence="2" id="KW-0808">Transferase</keyword>
<comment type="caution">
    <text evidence="2">Lacks conserved residue(s) required for the propagation of feature annotation.</text>
</comment>
<dbReference type="Gene3D" id="3.90.650.10">
    <property type="entry name" value="PurM-like C-terminal domain"/>
    <property type="match status" value="1"/>
</dbReference>
<dbReference type="Proteomes" id="UP000243807">
    <property type="component" value="Chromosome"/>
</dbReference>
<dbReference type="InterPro" id="IPR016188">
    <property type="entry name" value="PurM-like_N"/>
</dbReference>
<keyword evidence="6" id="KW-1185">Reference proteome</keyword>
<feature type="binding site" evidence="2">
    <location>
        <position position="33"/>
    </location>
    <ligand>
        <name>Mg(2+)</name>
        <dbReference type="ChEBI" id="CHEBI:18420"/>
        <label>3</label>
    </ligand>
</feature>
<dbReference type="AlphaFoldDB" id="A0A1P8ULT1"/>
<feature type="binding site" evidence="2">
    <location>
        <position position="50"/>
    </location>
    <ligand>
        <name>Mg(2+)</name>
        <dbReference type="ChEBI" id="CHEBI:18420"/>
        <label>1</label>
    </ligand>
</feature>
<dbReference type="EC" id="2.7.4.16" evidence="2"/>
<dbReference type="HAMAP" id="MF_02128">
    <property type="entry name" value="TMP_kinase"/>
    <property type="match status" value="1"/>
</dbReference>
<protein>
    <recommendedName>
        <fullName evidence="2">Thiamine-monophosphate kinase</fullName>
        <shortName evidence="2">TMP kinase</shortName>
        <shortName evidence="2">Thiamine-phosphate kinase</shortName>
        <ecNumber evidence="2">2.7.4.16</ecNumber>
    </recommendedName>
</protein>
<dbReference type="NCBIfam" id="TIGR01379">
    <property type="entry name" value="thiL"/>
    <property type="match status" value="1"/>
</dbReference>
<feature type="binding site" evidence="2">
    <location>
        <position position="217"/>
    </location>
    <ligand>
        <name>Mg(2+)</name>
        <dbReference type="ChEBI" id="CHEBI:18420"/>
        <label>5</label>
    </ligand>
</feature>
<feature type="binding site" evidence="2">
    <location>
        <position position="50"/>
    </location>
    <ligand>
        <name>Mg(2+)</name>
        <dbReference type="ChEBI" id="CHEBI:18420"/>
        <label>2</label>
    </ligand>
</feature>
<sequence>MQEPLVPGEFDLIDLYFRRRSARGDVILGIGDDAAVLTVPAARQLAVTVDTLVAGVHFPAATDPAAIGHKALAVNLSDLAAMGAEPAWVALSLTLPQPEPRWLEAFAEGFFALAEQYGVSLVGGDTTRGPLSITVQASGFVPPGMDVRRSGAHVGDAIYVTGTLGDAGLGLAWQQGRRTLEASDGAAMRARLDCPTPRVEAGLVLRGRASAAIDVSDGLAGDLRHVLRASGVGAVLDVDALPVSAVVAGQADARELALSAGDDYELLFTVAPDRAGAILAGMDELALRCTCIGRIVSEPGLQLTDAAGQPFVTPVTAGYDHFREND</sequence>
<dbReference type="PANTHER" id="PTHR30270:SF0">
    <property type="entry name" value="THIAMINE-MONOPHOSPHATE KINASE"/>
    <property type="match status" value="1"/>
</dbReference>
<organism evidence="5 6">
    <name type="scientific">Acidihalobacter ferrooxydans</name>
    <dbReference type="NCBI Taxonomy" id="1765967"/>
    <lineage>
        <taxon>Bacteria</taxon>
        <taxon>Pseudomonadati</taxon>
        <taxon>Pseudomonadota</taxon>
        <taxon>Gammaproteobacteria</taxon>
        <taxon>Chromatiales</taxon>
        <taxon>Ectothiorhodospiraceae</taxon>
        <taxon>Acidihalobacter</taxon>
    </lineage>
</organism>
<evidence type="ECO:0000313" key="5">
    <source>
        <dbReference type="EMBL" id="APZ44744.1"/>
    </source>
</evidence>
<evidence type="ECO:0000256" key="1">
    <source>
        <dbReference type="ARBA" id="ARBA00022977"/>
    </source>
</evidence>
<keyword evidence="2 5" id="KW-0418">Kinase</keyword>
<feature type="binding site" evidence="2">
    <location>
        <position position="319"/>
    </location>
    <ligand>
        <name>substrate</name>
    </ligand>
</feature>
<dbReference type="PIRSF" id="PIRSF005303">
    <property type="entry name" value="Thiam_monoph_kin"/>
    <property type="match status" value="1"/>
</dbReference>
<feature type="binding site" evidence="2">
    <location>
        <position position="125"/>
    </location>
    <ligand>
        <name>Mg(2+)</name>
        <dbReference type="ChEBI" id="CHEBI:18420"/>
        <label>1</label>
    </ligand>
</feature>
<feature type="binding site" evidence="2">
    <location>
        <position position="214"/>
    </location>
    <ligand>
        <name>Mg(2+)</name>
        <dbReference type="ChEBI" id="CHEBI:18420"/>
        <label>3</label>
    </ligand>
</feature>
<comment type="miscellaneous">
    <text evidence="2">Reaction mechanism of ThiL seems to utilize a direct, inline transfer of the gamma-phosphate of ATP to TMP rather than a phosphorylated enzyme intermediate.</text>
</comment>
<dbReference type="InterPro" id="IPR010918">
    <property type="entry name" value="PurM-like_C_dom"/>
</dbReference>
<gene>
    <name evidence="2" type="primary">thiL</name>
    <name evidence="5" type="ORF">BW247_14755</name>
</gene>
<dbReference type="SUPFAM" id="SSF55326">
    <property type="entry name" value="PurM N-terminal domain-like"/>
    <property type="match status" value="1"/>
</dbReference>
<dbReference type="InterPro" id="IPR036921">
    <property type="entry name" value="PurM-like_N_sf"/>
</dbReference>
<dbReference type="GO" id="GO:0009229">
    <property type="term" value="P:thiamine diphosphate biosynthetic process"/>
    <property type="evidence" value="ECO:0007669"/>
    <property type="project" value="UniProtKB-UniRule"/>
</dbReference>
<comment type="function">
    <text evidence="2">Catalyzes the ATP-dependent phosphorylation of thiamine-monophosphate (TMP) to form thiamine-pyrophosphate (TPP), the active form of vitamin B1.</text>
</comment>
<evidence type="ECO:0000259" key="3">
    <source>
        <dbReference type="Pfam" id="PF00586"/>
    </source>
</evidence>
<accession>A0A1P8ULT1</accession>
<dbReference type="InterPro" id="IPR036676">
    <property type="entry name" value="PurM-like_C_sf"/>
</dbReference>
<dbReference type="Pfam" id="PF02769">
    <property type="entry name" value="AIRS_C"/>
    <property type="match status" value="1"/>
</dbReference>
<dbReference type="InterPro" id="IPR006283">
    <property type="entry name" value="ThiL-like"/>
</dbReference>
<comment type="catalytic activity">
    <reaction evidence="2">
        <text>thiamine phosphate + ATP = thiamine diphosphate + ADP</text>
        <dbReference type="Rhea" id="RHEA:15913"/>
        <dbReference type="ChEBI" id="CHEBI:30616"/>
        <dbReference type="ChEBI" id="CHEBI:37575"/>
        <dbReference type="ChEBI" id="CHEBI:58937"/>
        <dbReference type="ChEBI" id="CHEBI:456216"/>
        <dbReference type="EC" id="2.7.4.16"/>
    </reaction>
</comment>
<name>A0A1P8ULT1_9GAMM</name>
<feature type="binding site" evidence="2">
    <location>
        <position position="78"/>
    </location>
    <ligand>
        <name>Mg(2+)</name>
        <dbReference type="ChEBI" id="CHEBI:18420"/>
        <label>4</label>
    </ligand>
</feature>
<comment type="similarity">
    <text evidence="2">Belongs to the thiamine-monophosphate kinase family.</text>
</comment>
<dbReference type="Pfam" id="PF00586">
    <property type="entry name" value="AIRS"/>
    <property type="match status" value="1"/>
</dbReference>
<keyword evidence="2" id="KW-0547">Nucleotide-binding</keyword>
<dbReference type="GO" id="GO:0009228">
    <property type="term" value="P:thiamine biosynthetic process"/>
    <property type="evidence" value="ECO:0007669"/>
    <property type="project" value="UniProtKB-KW"/>
</dbReference>
<dbReference type="SUPFAM" id="SSF56042">
    <property type="entry name" value="PurM C-terminal domain-like"/>
    <property type="match status" value="1"/>
</dbReference>
<dbReference type="KEGG" id="afy:BW247_14755"/>
<feature type="binding site" evidence="2">
    <location>
        <position position="78"/>
    </location>
    <ligand>
        <name>Mg(2+)</name>
        <dbReference type="ChEBI" id="CHEBI:18420"/>
        <label>3</label>
    </ligand>
</feature>
<dbReference type="Gene3D" id="3.30.1330.10">
    <property type="entry name" value="PurM-like, N-terminal domain"/>
    <property type="match status" value="1"/>
</dbReference>
<dbReference type="OrthoDB" id="9802811at2"/>
<dbReference type="PANTHER" id="PTHR30270">
    <property type="entry name" value="THIAMINE-MONOPHOSPHATE KINASE"/>
    <property type="match status" value="1"/>
</dbReference>
<feature type="binding site" evidence="2">
    <location>
        <position position="262"/>
    </location>
    <ligand>
        <name>substrate</name>
    </ligand>
</feature>
<evidence type="ECO:0000259" key="4">
    <source>
        <dbReference type="Pfam" id="PF02769"/>
    </source>
</evidence>
<proteinExistence type="inferred from homology"/>
<keyword evidence="2" id="KW-0479">Metal-binding</keyword>
<evidence type="ECO:0000256" key="2">
    <source>
        <dbReference type="HAMAP-Rule" id="MF_02128"/>
    </source>
</evidence>
<feature type="binding site" evidence="2">
    <location>
        <position position="78"/>
    </location>
    <ligand>
        <name>Mg(2+)</name>
        <dbReference type="ChEBI" id="CHEBI:18420"/>
        <label>2</label>
    </ligand>
</feature>
<evidence type="ECO:0000313" key="6">
    <source>
        <dbReference type="Proteomes" id="UP000243807"/>
    </source>
</evidence>
<dbReference type="EMBL" id="CP019434">
    <property type="protein sequence ID" value="APZ44744.1"/>
    <property type="molecule type" value="Genomic_DNA"/>
</dbReference>
<feature type="binding site" evidence="2">
    <location>
        <position position="33"/>
    </location>
    <ligand>
        <name>Mg(2+)</name>
        <dbReference type="ChEBI" id="CHEBI:18420"/>
        <label>4</label>
    </ligand>
</feature>
<keyword evidence="2" id="KW-0067">ATP-binding</keyword>
<comment type="pathway">
    <text evidence="2">Cofactor biosynthesis; thiamine diphosphate biosynthesis; thiamine diphosphate from thiamine phosphate: step 1/1.</text>
</comment>
<keyword evidence="1 2" id="KW-0784">Thiamine biosynthesis</keyword>
<dbReference type="GO" id="GO:0005524">
    <property type="term" value="F:ATP binding"/>
    <property type="evidence" value="ECO:0007669"/>
    <property type="project" value="UniProtKB-UniRule"/>
</dbReference>
<feature type="domain" description="PurM-like N-terminal" evidence="3">
    <location>
        <begin position="31"/>
        <end position="141"/>
    </location>
</feature>
<keyword evidence="2" id="KW-0460">Magnesium</keyword>
<dbReference type="GO" id="GO:0000287">
    <property type="term" value="F:magnesium ion binding"/>
    <property type="evidence" value="ECO:0007669"/>
    <property type="project" value="UniProtKB-UniRule"/>
</dbReference>
<dbReference type="CDD" id="cd02194">
    <property type="entry name" value="ThiL"/>
    <property type="match status" value="1"/>
</dbReference>
<dbReference type="STRING" id="1765967.BW247_14755"/>
<reference evidence="5 6" key="1">
    <citation type="submission" date="2017-01" db="EMBL/GenBank/DDBJ databases">
        <title>Draft sequence of Acidihalobacter ferrooxidans strain DSM 14175 (strain V8).</title>
        <authorList>
            <person name="Khaleque H.N."/>
            <person name="Ramsay J.P."/>
            <person name="Murphy R.J.T."/>
            <person name="Kaksonen A.H."/>
            <person name="Boxall N.J."/>
            <person name="Watkin E.L.J."/>
        </authorList>
    </citation>
    <scope>NUCLEOTIDE SEQUENCE [LARGE SCALE GENOMIC DNA]</scope>
    <source>
        <strain evidence="5 6">V8</strain>
    </source>
</reference>